<evidence type="ECO:0000313" key="4">
    <source>
        <dbReference type="Proteomes" id="UP001372338"/>
    </source>
</evidence>
<organism evidence="3 4">
    <name type="scientific">Crotalaria pallida</name>
    <name type="common">Smooth rattlebox</name>
    <name type="synonym">Crotalaria striata</name>
    <dbReference type="NCBI Taxonomy" id="3830"/>
    <lineage>
        <taxon>Eukaryota</taxon>
        <taxon>Viridiplantae</taxon>
        <taxon>Streptophyta</taxon>
        <taxon>Embryophyta</taxon>
        <taxon>Tracheophyta</taxon>
        <taxon>Spermatophyta</taxon>
        <taxon>Magnoliopsida</taxon>
        <taxon>eudicotyledons</taxon>
        <taxon>Gunneridae</taxon>
        <taxon>Pentapetalae</taxon>
        <taxon>rosids</taxon>
        <taxon>fabids</taxon>
        <taxon>Fabales</taxon>
        <taxon>Fabaceae</taxon>
        <taxon>Papilionoideae</taxon>
        <taxon>50 kb inversion clade</taxon>
        <taxon>genistoids sensu lato</taxon>
        <taxon>core genistoids</taxon>
        <taxon>Crotalarieae</taxon>
        <taxon>Crotalaria</taxon>
    </lineage>
</organism>
<gene>
    <name evidence="3" type="ORF">RIF29_47020</name>
    <name evidence="2" type="ORF">RIF29_48232</name>
</gene>
<dbReference type="Proteomes" id="UP001372338">
    <property type="component" value="Unassembled WGS sequence"/>
</dbReference>
<evidence type="ECO:0000313" key="2">
    <source>
        <dbReference type="EMBL" id="KAK7231589.1"/>
    </source>
</evidence>
<protein>
    <submittedName>
        <fullName evidence="3">Uncharacterized protein</fullName>
    </submittedName>
</protein>
<evidence type="ECO:0000313" key="3">
    <source>
        <dbReference type="EMBL" id="KAK7234303.1"/>
    </source>
</evidence>
<reference evidence="3 4" key="1">
    <citation type="submission" date="2024-01" db="EMBL/GenBank/DDBJ databases">
        <title>The genomes of 5 underutilized Papilionoideae crops provide insights into root nodulation and disease resistanc.</title>
        <authorList>
            <person name="Yuan L."/>
        </authorList>
    </citation>
    <scope>NUCLEOTIDE SEQUENCE [LARGE SCALE GENOMIC DNA]</scope>
    <source>
        <strain evidence="3">ZHUSHIDOU_FW_LH</strain>
        <tissue evidence="3">Leaf</tissue>
    </source>
</reference>
<proteinExistence type="predicted"/>
<comment type="caution">
    <text evidence="3">The sequence shown here is derived from an EMBL/GenBank/DDBJ whole genome shotgun (WGS) entry which is preliminary data.</text>
</comment>
<dbReference type="EMBL" id="JAYWIO010000137">
    <property type="protein sequence ID" value="KAK7231589.1"/>
    <property type="molecule type" value="Genomic_DNA"/>
</dbReference>
<dbReference type="EMBL" id="JAYWIO010000064">
    <property type="protein sequence ID" value="KAK7234303.1"/>
    <property type="molecule type" value="Genomic_DNA"/>
</dbReference>
<dbReference type="AlphaFoldDB" id="A0AAN9DUB8"/>
<keyword evidence="4" id="KW-1185">Reference proteome</keyword>
<name>A0AAN9DUB8_CROPI</name>
<sequence>MPTRTTTHRERIHKDCMGFYMQTGRDRRLSCLCPLIDMPEVPKLSPLGLSFRKPVRSGGSTETEPSSLADLSVL</sequence>
<evidence type="ECO:0000256" key="1">
    <source>
        <dbReference type="SAM" id="MobiDB-lite"/>
    </source>
</evidence>
<feature type="region of interest" description="Disordered" evidence="1">
    <location>
        <begin position="47"/>
        <end position="74"/>
    </location>
</feature>
<accession>A0AAN9DUB8</accession>